<dbReference type="Pfam" id="PF14874">
    <property type="entry name" value="PapD-like"/>
    <property type="match status" value="1"/>
</dbReference>
<dbReference type="PROSITE" id="PS50202">
    <property type="entry name" value="MSP"/>
    <property type="match status" value="1"/>
</dbReference>
<proteinExistence type="predicted"/>
<dbReference type="InterPro" id="IPR013783">
    <property type="entry name" value="Ig-like_fold"/>
</dbReference>
<dbReference type="Pfam" id="PF23316">
    <property type="entry name" value="Ig_DLEC1_6th"/>
    <property type="match status" value="1"/>
</dbReference>
<dbReference type="GO" id="GO:0008285">
    <property type="term" value="P:negative regulation of cell population proliferation"/>
    <property type="evidence" value="ECO:0007669"/>
    <property type="project" value="InterPro"/>
</dbReference>
<dbReference type="EMBL" id="JAACXV010000014">
    <property type="protein sequence ID" value="KAF7287361.1"/>
    <property type="molecule type" value="Genomic_DNA"/>
</dbReference>
<dbReference type="Proteomes" id="UP000625711">
    <property type="component" value="Unassembled WGS sequence"/>
</dbReference>
<dbReference type="InterPro" id="IPR033304">
    <property type="entry name" value="DLEC1"/>
</dbReference>
<evidence type="ECO:0000259" key="1">
    <source>
        <dbReference type="PROSITE" id="PS50202"/>
    </source>
</evidence>
<evidence type="ECO:0000313" key="3">
    <source>
        <dbReference type="Proteomes" id="UP000625711"/>
    </source>
</evidence>
<dbReference type="GO" id="GO:0005737">
    <property type="term" value="C:cytoplasm"/>
    <property type="evidence" value="ECO:0007669"/>
    <property type="project" value="TreeGrafter"/>
</dbReference>
<name>A0A834IWB0_RHYFE</name>
<dbReference type="GO" id="GO:0005929">
    <property type="term" value="C:cilium"/>
    <property type="evidence" value="ECO:0007669"/>
    <property type="project" value="TreeGrafter"/>
</dbReference>
<sequence>MDLIPKIPESIQTSTEIRNAFQEELHKDTFPLDIANNVTKYNIDKELSLIESGKYALQINEEFLRKSENITTTEKCIMKQHAEYLIKKNNIEKDEFLKEMCKLKTDDIFDLIEVDPLVTRYGLIKKCDLYPDVTRQFLDFRFNTFHRCKNCLDTFKSFKKTKKQTHVKKIRKKEPDKKQELTAKQFVIEPTTIEFTNYKINVLYQKEIKIINTSSYIQSICILTYPKLKMFRLFFSSQKVAPGMSLKAVIQFKSDANINKRDKMFFINGKGQKMKITLRCSIDPPILFGLIYRSNDESRNLLRTNYLRSKSYSPKRNRALNQTIDCGACLATDYILITFYLLNKGHTAKFFIVSEDNWFNENVNKISDIMEHNHLGFWIYPIYFEIKSGETAEINIIFQPLTCNLHIDTLFLISSNNIYQEIDIIGDAVCFNKKLISVEVPDLLTELENKPGYRIFLKYTNVNEVIKLTLRIHNKSQLSLQYECKFYPKDDALFDMSNWKLTQTDCVKLLPYSSNDIHLFIVPQSNISGYYNTILRIFIKNIPIASLDEEEEFIIETSNSLKETVEGLSLVDVLLVEVELACFVTEQKTIKGKDLNSFSDRCKKCKSCCCCKKRVPRAKLSFSEQFLDFAVLPIGVDIKRDFYIINHSMQKLYWKIVEMRYNIDMQPYIHIIENPNISVREGILAKNQRRLLSYNITNQNPTHWLSILVLFSCEQIESEQILLYKMRAESICLVKYEIDNLDIKVKSQSQEPIICPLQMLYVDIPTDIEFELQNNSFMNGCFYFLKPTGEESEKVTVEYKPQCGTIQAKTSKKINLNVTCHDIGILEDIYLPCFIGKGQKLMSIKLLCVVDCIHVFFYLPCKSNEEFEKVLWPPKVVYEYDRNWSQYCICEDMTYEDAIMNIQNIIELNRIERSNETINELKMSESAERKAAVSCDSFQSDEGPLKVLVNTDTEIFLQDLVVEVKNVVTKTPKKITFYIENVTPIVTKYNVQCTSYGGDSKTIRRVLKTTYKTTEELWEPLIENNSILIQPEKDTGILNGHQTIFVDIWIYSSTWGIYTEEIIVDISNITSFSFSLIAEVIGCPLLVPFGIGSTAKYPTIRLGSISKYSENITRNIIISNISSIDINVVWHVFLKPKKRKEANPPAFNFLCDVVGNTEERFNFDLTEEYHGEQSCKFVEIYPSKMVIARKSKTTIEVSFLPKIVENNEKIYPVQCFILGQIYTTDDGRFKSNYFYRKSTSLLLELSTTIVQPYLEFNTNEDNTHLYIYANDVLIYRKSIFYMKINVRNPLTFTIKALLAVGEPFCLKDMDDTIVLKPGECKEITLPCLINYENVQKWAAQTYGIIKNVNENESNETSKIAHSEKSVDEYNKILTLNKKLFIHHHGEFKQVIPLHIHIYYPHISVKPVHIKFGYVLIGCTEMASIRVFNLTGCKILFEIYKTNSSQEIVVNPSHGEIEATTGGNFSFKNISIYFTPTQCKNYQESIRITTNVLQYHLDVPIKGSGSLNEKFNTSY</sequence>
<dbReference type="GO" id="GO:0015631">
    <property type="term" value="F:tubulin binding"/>
    <property type="evidence" value="ECO:0007669"/>
    <property type="project" value="TreeGrafter"/>
</dbReference>
<dbReference type="PANTHER" id="PTHR46348">
    <property type="entry name" value="DELETED IN LUNG AND ESOPHAGEAL CANCER PROTEIN 1"/>
    <property type="match status" value="1"/>
</dbReference>
<gene>
    <name evidence="2" type="ORF">GWI33_001720</name>
</gene>
<protein>
    <recommendedName>
        <fullName evidence="1">MSP domain-containing protein</fullName>
    </recommendedName>
</protein>
<evidence type="ECO:0000313" key="2">
    <source>
        <dbReference type="EMBL" id="KAF7287361.1"/>
    </source>
</evidence>
<dbReference type="OrthoDB" id="2115465at2759"/>
<comment type="caution">
    <text evidence="2">The sequence shown here is derived from an EMBL/GenBank/DDBJ whole genome shotgun (WGS) entry which is preliminary data.</text>
</comment>
<feature type="domain" description="MSP" evidence="1">
    <location>
        <begin position="1401"/>
        <end position="1514"/>
    </location>
</feature>
<dbReference type="Gene3D" id="2.60.40.10">
    <property type="entry name" value="Immunoglobulins"/>
    <property type="match status" value="2"/>
</dbReference>
<reference evidence="2" key="1">
    <citation type="submission" date="2020-08" db="EMBL/GenBank/DDBJ databases">
        <title>Genome sequencing and assembly of the red palm weevil Rhynchophorus ferrugineus.</title>
        <authorList>
            <person name="Dias G.B."/>
            <person name="Bergman C.M."/>
            <person name="Manee M."/>
        </authorList>
    </citation>
    <scope>NUCLEOTIDE SEQUENCE</scope>
    <source>
        <strain evidence="2">AA-2017</strain>
        <tissue evidence="2">Whole larva</tissue>
    </source>
</reference>
<accession>A0A834IWB0</accession>
<dbReference type="InterPro" id="IPR000535">
    <property type="entry name" value="MSP_dom"/>
</dbReference>
<keyword evidence="3" id="KW-1185">Reference proteome</keyword>
<dbReference type="PANTHER" id="PTHR46348:SF1">
    <property type="entry name" value="DELETED IN LUNG AND ESOPHAGEAL CANCER PROTEIN 1"/>
    <property type="match status" value="1"/>
</dbReference>
<organism evidence="2 3">
    <name type="scientific">Rhynchophorus ferrugineus</name>
    <name type="common">Red palm weevil</name>
    <name type="synonym">Curculio ferrugineus</name>
    <dbReference type="NCBI Taxonomy" id="354439"/>
    <lineage>
        <taxon>Eukaryota</taxon>
        <taxon>Metazoa</taxon>
        <taxon>Ecdysozoa</taxon>
        <taxon>Arthropoda</taxon>
        <taxon>Hexapoda</taxon>
        <taxon>Insecta</taxon>
        <taxon>Pterygota</taxon>
        <taxon>Neoptera</taxon>
        <taxon>Endopterygota</taxon>
        <taxon>Coleoptera</taxon>
        <taxon>Polyphaga</taxon>
        <taxon>Cucujiformia</taxon>
        <taxon>Curculionidae</taxon>
        <taxon>Dryophthorinae</taxon>
        <taxon>Rhynchophorus</taxon>
    </lineage>
</organism>